<dbReference type="InterPro" id="IPR045626">
    <property type="entry name" value="PGDH_ASB_dom"/>
</dbReference>
<dbReference type="Pfam" id="PF19304">
    <property type="entry name" value="PGDH_inter"/>
    <property type="match status" value="1"/>
</dbReference>
<dbReference type="CDD" id="cd07233">
    <property type="entry name" value="GlxI_Zn"/>
    <property type="match status" value="2"/>
</dbReference>
<keyword evidence="6 12" id="KW-0862">Zinc</keyword>
<organism evidence="16 17">
    <name type="scientific">Pseudoneurospora amorphoporcata</name>
    <dbReference type="NCBI Taxonomy" id="241081"/>
    <lineage>
        <taxon>Eukaryota</taxon>
        <taxon>Fungi</taxon>
        <taxon>Dikarya</taxon>
        <taxon>Ascomycota</taxon>
        <taxon>Pezizomycotina</taxon>
        <taxon>Sordariomycetes</taxon>
        <taxon>Sordariomycetidae</taxon>
        <taxon>Sordariales</taxon>
        <taxon>Sordariaceae</taxon>
        <taxon>Pseudoneurospora</taxon>
    </lineage>
</organism>
<evidence type="ECO:0000313" key="16">
    <source>
        <dbReference type="EMBL" id="KAK3956740.1"/>
    </source>
</evidence>
<comment type="caution">
    <text evidence="16">The sequence shown here is derived from an EMBL/GenBank/DDBJ whole genome shotgun (WGS) entry which is preliminary data.</text>
</comment>
<feature type="active site" description="Proton donor/acceptor" evidence="11">
    <location>
        <position position="338"/>
    </location>
</feature>
<dbReference type="NCBIfam" id="TIGR00068">
    <property type="entry name" value="glyox_I"/>
    <property type="match status" value="2"/>
</dbReference>
<evidence type="ECO:0000256" key="8">
    <source>
        <dbReference type="ARBA" id="ARBA00023027"/>
    </source>
</evidence>
<comment type="similarity">
    <text evidence="3 14">Belongs to the D-isomer specific 2-hydroxyacid dehydrogenase family.</text>
</comment>
<evidence type="ECO:0000256" key="7">
    <source>
        <dbReference type="ARBA" id="ARBA00023002"/>
    </source>
</evidence>
<evidence type="ECO:0000256" key="10">
    <source>
        <dbReference type="ARBA" id="ARBA00048731"/>
    </source>
</evidence>
<evidence type="ECO:0000256" key="11">
    <source>
        <dbReference type="PIRSR" id="PIRSR604361-1"/>
    </source>
</evidence>
<keyword evidence="8 14" id="KW-0520">NAD</keyword>
<evidence type="ECO:0000256" key="2">
    <source>
        <dbReference type="ARBA" id="ARBA00005216"/>
    </source>
</evidence>
<evidence type="ECO:0000313" key="17">
    <source>
        <dbReference type="Proteomes" id="UP001303222"/>
    </source>
</evidence>
<dbReference type="Gene3D" id="3.30.1330.90">
    <property type="entry name" value="D-3-phosphoglycerate dehydrogenase, domain 3"/>
    <property type="match status" value="1"/>
</dbReference>
<keyword evidence="17" id="KW-1185">Reference proteome</keyword>
<gene>
    <name evidence="16" type="ORF">QBC32DRAFT_402320</name>
</gene>
<keyword evidence="7 14" id="KW-0560">Oxidoreductase</keyword>
<dbReference type="PROSITE" id="PS00934">
    <property type="entry name" value="GLYOXALASE_I_1"/>
    <property type="match status" value="1"/>
</dbReference>
<dbReference type="InterPro" id="IPR004360">
    <property type="entry name" value="Glyas_Fos-R_dOase_dom"/>
</dbReference>
<dbReference type="PROSITE" id="PS00935">
    <property type="entry name" value="GLYOXALASE_I_2"/>
    <property type="match status" value="1"/>
</dbReference>
<feature type="domain" description="VOC" evidence="15">
    <location>
        <begin position="206"/>
        <end position="342"/>
    </location>
</feature>
<dbReference type="EC" id="4.4.1.5" evidence="13"/>
<dbReference type="PROSITE" id="PS51819">
    <property type="entry name" value="VOC"/>
    <property type="match status" value="2"/>
</dbReference>
<dbReference type="CDD" id="cd12173">
    <property type="entry name" value="PGDH_4"/>
    <property type="match status" value="1"/>
</dbReference>
<dbReference type="Gene3D" id="3.40.50.720">
    <property type="entry name" value="NAD(P)-binding Rossmann-like Domain"/>
    <property type="match status" value="2"/>
</dbReference>
<dbReference type="PANTHER" id="PTHR10374:SF30">
    <property type="entry name" value="LACTOYLGLUTATHIONE LYASE"/>
    <property type="match status" value="1"/>
</dbReference>
<sequence length="945" mass="103609">MNSATRAAQRLKLFSGAFFNNKRTVFKPAFTRSFANMAATTDVKNYKFNHSMIRVKDPKESVKFYEFLGMSLLKKLSFPEAKFDLYFLGYDAPGAVSSGANLWDREGLIELTHNYGTETDDSYKINNGNVEPHRGFGHTCISVDNLQAACQRLEDAGFKFQKKLSDGRMKHIAFALDPDGYWVEIIGRKPVEETENLEETDLKTYRMNHTMLRVKDAEKSLKFYQEVLGMKLVRTHEAKEAGFNLYFLGYGDEKQNTADREGLLELTWNYGTEKDENFSYHNGNDQPQGFGHICVSVDNIEAACERLEGLDVNWKKRLTDGRMKNVAFVLDPDGYWIELVQNERFSGKYDCWHPTSALRTNSGLQVSSAQTLNPTDHFRLPLPLTPNMAPSVVTPSPSSPTVASASSFKILIPEPLSEEGLTLLRYSSHEITYHPKTTPETLASLLPSYHALIIRSETKVTSAILSPDISPNLRVIARAGVGVDNIDVEAATKRGIIVVNSPHGNISAAAEHTIALLLATARNIGRADTGMKQGRWERSKLVGVEVGGKTLGIVGLGKVGMKVARMATGLGMKVLGLDPYASPEIARSAGVKLVGGRKDGKGGLEELLKAVDFLTVHTPLLASTADMVGEKELMLMKDTARVLNVARGGVYNEAALLKALEEGWIAGAGIDVYTQEPVKFDVEQSTAARLARHPKVVATPHLGASTVEAQENVSMDVCTQVLEILKGGMPTAAVNAPLILPEEYRRLQPFVKLIERMGSLYTQHFVRTKPNRLGGQRFELTYHGALASVPPPSTRPLTAALIKGLLSSISSHAGRDVNIVNASLIARERGIAIDEKFVRDDNSLTSGSGEGGQVTLRSYLASNSKTGSEEEQERIIEGHVTSGSDIFISKLDRFAGANFQPEGTLLVLRNYDRPGKIGGVGDVTEEVVRELEGQEGILDVSLVRL</sequence>
<dbReference type="GO" id="GO:0004617">
    <property type="term" value="F:phosphoglycerate dehydrogenase activity"/>
    <property type="evidence" value="ECO:0007669"/>
    <property type="project" value="UniProtKB-EC"/>
</dbReference>
<dbReference type="Proteomes" id="UP001303222">
    <property type="component" value="Unassembled WGS sequence"/>
</dbReference>
<dbReference type="SUPFAM" id="SSF143548">
    <property type="entry name" value="Serine metabolism enzymes domain"/>
    <property type="match status" value="1"/>
</dbReference>
<comment type="similarity">
    <text evidence="4 13">Belongs to the glyoxalase I family.</text>
</comment>
<feature type="binding site" evidence="12">
    <location>
        <position position="338"/>
    </location>
    <ligand>
        <name>Zn(2+)</name>
        <dbReference type="ChEBI" id="CHEBI:29105"/>
        <note>ligand shared between dimeric partners</note>
    </ligand>
</feature>
<evidence type="ECO:0000256" key="4">
    <source>
        <dbReference type="ARBA" id="ARBA00010363"/>
    </source>
</evidence>
<dbReference type="GO" id="GO:0006564">
    <property type="term" value="P:L-serine biosynthetic process"/>
    <property type="evidence" value="ECO:0007669"/>
    <property type="project" value="UniProtKB-KW"/>
</dbReference>
<dbReference type="SUPFAM" id="SSF51735">
    <property type="entry name" value="NAD(P)-binding Rossmann-fold domains"/>
    <property type="match status" value="1"/>
</dbReference>
<dbReference type="InterPro" id="IPR036291">
    <property type="entry name" value="NAD(P)-bd_dom_sf"/>
</dbReference>
<evidence type="ECO:0000256" key="13">
    <source>
        <dbReference type="RuleBase" id="RU361179"/>
    </source>
</evidence>
<comment type="pathway">
    <text evidence="1 13">Secondary metabolite metabolism; methylglyoxal degradation; (R)-lactate from methylglyoxal: step 1/2.</text>
</comment>
<evidence type="ECO:0000259" key="15">
    <source>
        <dbReference type="PROSITE" id="PS51819"/>
    </source>
</evidence>
<dbReference type="GO" id="GO:0004462">
    <property type="term" value="F:lactoylglutathione lyase activity"/>
    <property type="evidence" value="ECO:0007669"/>
    <property type="project" value="UniProtKB-UniRule"/>
</dbReference>
<dbReference type="Gene3D" id="3.10.180.10">
    <property type="entry name" value="2,3-Dihydroxybiphenyl 1,2-Dioxygenase, domain 1"/>
    <property type="match status" value="2"/>
</dbReference>
<dbReference type="InterPro" id="IPR006236">
    <property type="entry name" value="PGDH"/>
</dbReference>
<feature type="binding site" evidence="12">
    <location>
        <position position="292"/>
    </location>
    <ligand>
        <name>Zn(2+)</name>
        <dbReference type="ChEBI" id="CHEBI:29105"/>
        <note>ligand shared between dimeric partners</note>
    </ligand>
</feature>
<evidence type="ECO:0000256" key="3">
    <source>
        <dbReference type="ARBA" id="ARBA00005854"/>
    </source>
</evidence>
<dbReference type="InterPro" id="IPR006140">
    <property type="entry name" value="D-isomer_DH_NAD-bd"/>
</dbReference>
<dbReference type="InterPro" id="IPR018146">
    <property type="entry name" value="Glyoxalase_1_CS"/>
</dbReference>
<keyword evidence="9 13" id="KW-0456">Lyase</keyword>
<keyword evidence="14" id="KW-0028">Amino-acid biosynthesis</keyword>
<dbReference type="SUPFAM" id="SSF52283">
    <property type="entry name" value="Formate/glycerate dehydrogenase catalytic domain-like"/>
    <property type="match status" value="1"/>
</dbReference>
<dbReference type="NCBIfam" id="TIGR01327">
    <property type="entry name" value="PGDH"/>
    <property type="match status" value="1"/>
</dbReference>
<dbReference type="GO" id="GO:0051287">
    <property type="term" value="F:NAD binding"/>
    <property type="evidence" value="ECO:0007669"/>
    <property type="project" value="UniProtKB-UniRule"/>
</dbReference>
<feature type="domain" description="VOC" evidence="15">
    <location>
        <begin position="47"/>
        <end position="188"/>
    </location>
</feature>
<reference evidence="16" key="2">
    <citation type="submission" date="2023-06" db="EMBL/GenBank/DDBJ databases">
        <authorList>
            <consortium name="Lawrence Berkeley National Laboratory"/>
            <person name="Mondo S.J."/>
            <person name="Hensen N."/>
            <person name="Bonometti L."/>
            <person name="Westerberg I."/>
            <person name="Brannstrom I.O."/>
            <person name="Guillou S."/>
            <person name="Cros-Aarteil S."/>
            <person name="Calhoun S."/>
            <person name="Haridas S."/>
            <person name="Kuo A."/>
            <person name="Pangilinan J."/>
            <person name="Riley R."/>
            <person name="Labutti K."/>
            <person name="Andreopoulos B."/>
            <person name="Lipzen A."/>
            <person name="Chen C."/>
            <person name="Yanf M."/>
            <person name="Daum C."/>
            <person name="Ng V."/>
            <person name="Clum A."/>
            <person name="Steindorff A."/>
            <person name="Ohm R."/>
            <person name="Martin F."/>
            <person name="Silar P."/>
            <person name="Natvig D."/>
            <person name="Lalanne C."/>
            <person name="Gautier V."/>
            <person name="Ament-Velasquez S.L."/>
            <person name="Kruys A."/>
            <person name="Hutchinson M.I."/>
            <person name="Powell A.J."/>
            <person name="Barry K."/>
            <person name="Miller A.N."/>
            <person name="Grigoriev I.V."/>
            <person name="Debuchy R."/>
            <person name="Gladieux P."/>
            <person name="Thoren M.H."/>
            <person name="Johannesson H."/>
        </authorList>
    </citation>
    <scope>NUCLEOTIDE SEQUENCE</scope>
    <source>
        <strain evidence="16">CBS 626.80</strain>
    </source>
</reference>
<evidence type="ECO:0000256" key="14">
    <source>
        <dbReference type="RuleBase" id="RU363003"/>
    </source>
</evidence>
<evidence type="ECO:0000256" key="9">
    <source>
        <dbReference type="ARBA" id="ARBA00023239"/>
    </source>
</evidence>
<comment type="catalytic activity">
    <reaction evidence="10 14">
        <text>(2R)-3-phosphoglycerate + NAD(+) = 3-phosphooxypyruvate + NADH + H(+)</text>
        <dbReference type="Rhea" id="RHEA:12641"/>
        <dbReference type="ChEBI" id="CHEBI:15378"/>
        <dbReference type="ChEBI" id="CHEBI:18110"/>
        <dbReference type="ChEBI" id="CHEBI:57540"/>
        <dbReference type="ChEBI" id="CHEBI:57945"/>
        <dbReference type="ChEBI" id="CHEBI:58272"/>
        <dbReference type="EC" id="1.1.1.95"/>
    </reaction>
</comment>
<comment type="cofactor">
    <cofactor evidence="12">
        <name>Zn(2+)</name>
        <dbReference type="ChEBI" id="CHEBI:29105"/>
    </cofactor>
    <text evidence="12">Binds 1 zinc ion per subunit. In the homodimer, two zinc ions are bound between subunits.</text>
</comment>
<keyword evidence="5 12" id="KW-0479">Metal-binding</keyword>
<proteinExistence type="inferred from homology"/>
<reference evidence="16" key="1">
    <citation type="journal article" date="2023" name="Mol. Phylogenet. Evol.">
        <title>Genome-scale phylogeny and comparative genomics of the fungal order Sordariales.</title>
        <authorList>
            <person name="Hensen N."/>
            <person name="Bonometti L."/>
            <person name="Westerberg I."/>
            <person name="Brannstrom I.O."/>
            <person name="Guillou S."/>
            <person name="Cros-Aarteil S."/>
            <person name="Calhoun S."/>
            <person name="Haridas S."/>
            <person name="Kuo A."/>
            <person name="Mondo S."/>
            <person name="Pangilinan J."/>
            <person name="Riley R."/>
            <person name="LaButti K."/>
            <person name="Andreopoulos B."/>
            <person name="Lipzen A."/>
            <person name="Chen C."/>
            <person name="Yan M."/>
            <person name="Daum C."/>
            <person name="Ng V."/>
            <person name="Clum A."/>
            <person name="Steindorff A."/>
            <person name="Ohm R.A."/>
            <person name="Martin F."/>
            <person name="Silar P."/>
            <person name="Natvig D.O."/>
            <person name="Lalanne C."/>
            <person name="Gautier V."/>
            <person name="Ament-Velasquez S.L."/>
            <person name="Kruys A."/>
            <person name="Hutchinson M.I."/>
            <person name="Powell A.J."/>
            <person name="Barry K."/>
            <person name="Miller A.N."/>
            <person name="Grigoriev I.V."/>
            <person name="Debuchy R."/>
            <person name="Gladieux P."/>
            <person name="Hiltunen Thoren M."/>
            <person name="Johannesson H."/>
        </authorList>
    </citation>
    <scope>NUCLEOTIDE SEQUENCE</scope>
    <source>
        <strain evidence="16">CBS 626.80</strain>
    </source>
</reference>
<dbReference type="InterPro" id="IPR037523">
    <property type="entry name" value="VOC_core"/>
</dbReference>
<evidence type="ECO:0000256" key="5">
    <source>
        <dbReference type="ARBA" id="ARBA00022723"/>
    </source>
</evidence>
<dbReference type="Pfam" id="PF00903">
    <property type="entry name" value="Glyoxalase"/>
    <property type="match status" value="2"/>
</dbReference>
<evidence type="ECO:0000256" key="1">
    <source>
        <dbReference type="ARBA" id="ARBA00005008"/>
    </source>
</evidence>
<feature type="binding site" evidence="12">
    <location>
        <position position="265"/>
    </location>
    <ligand>
        <name>Zn(2+)</name>
        <dbReference type="ChEBI" id="CHEBI:29105"/>
        <note>ligand shared between dimeric partners</note>
    </ligand>
</feature>
<dbReference type="InterPro" id="IPR004361">
    <property type="entry name" value="Glyoxalase_1"/>
</dbReference>
<comment type="function">
    <text evidence="13">Catalyzes the conversion of hemimercaptal, formed from methylglyoxal and glutathione, to S-lactoylglutathione.</text>
</comment>
<dbReference type="PANTHER" id="PTHR10374">
    <property type="entry name" value="LACTOYLGLUTATHIONE LYASE GLYOXALASE I"/>
    <property type="match status" value="1"/>
</dbReference>
<dbReference type="EMBL" id="MU859063">
    <property type="protein sequence ID" value="KAK3956740.1"/>
    <property type="molecule type" value="Genomic_DNA"/>
</dbReference>
<dbReference type="SUPFAM" id="SSF54593">
    <property type="entry name" value="Glyoxalase/Bleomycin resistance protein/Dihydroxybiphenyl dioxygenase"/>
    <property type="match status" value="2"/>
</dbReference>
<accession>A0AAN6P2X0</accession>
<dbReference type="InterPro" id="IPR029068">
    <property type="entry name" value="Glyas_Bleomycin-R_OHBP_Dase"/>
</dbReference>
<evidence type="ECO:0000256" key="6">
    <source>
        <dbReference type="ARBA" id="ARBA00022833"/>
    </source>
</evidence>
<comment type="catalytic activity">
    <reaction evidence="13">
        <text>(R)-S-lactoylglutathione = methylglyoxal + glutathione</text>
        <dbReference type="Rhea" id="RHEA:19069"/>
        <dbReference type="ChEBI" id="CHEBI:17158"/>
        <dbReference type="ChEBI" id="CHEBI:57474"/>
        <dbReference type="ChEBI" id="CHEBI:57925"/>
        <dbReference type="EC" id="4.4.1.5"/>
    </reaction>
</comment>
<name>A0AAN6P2X0_9PEZI</name>
<comment type="pathway">
    <text evidence="2 14">Amino-acid biosynthesis; L-serine biosynthesis; L-serine from 3-phospho-D-glycerate: step 1/3.</text>
</comment>
<dbReference type="InterPro" id="IPR006139">
    <property type="entry name" value="D-isomer_2_OHA_DH_cat_dom"/>
</dbReference>
<dbReference type="Pfam" id="PF02826">
    <property type="entry name" value="2-Hacid_dh_C"/>
    <property type="match status" value="1"/>
</dbReference>
<dbReference type="AlphaFoldDB" id="A0AAN6P2X0"/>
<protein>
    <recommendedName>
        <fullName evidence="13 14">Multifunctional fusion protein</fullName>
    </recommendedName>
    <domain>
        <recommendedName>
            <fullName evidence="13">Lactoylglutathione lyase</fullName>
            <ecNumber evidence="13">4.4.1.5</ecNumber>
        </recommendedName>
        <alternativeName>
            <fullName evidence="13">Glyoxalase I</fullName>
        </alternativeName>
    </domain>
    <domain>
        <recommendedName>
            <fullName evidence="14">D-3-phosphoglycerate dehydrogenase</fullName>
            <ecNumber evidence="14">1.1.1.95</ecNumber>
        </recommendedName>
    </domain>
</protein>
<dbReference type="Pfam" id="PF00389">
    <property type="entry name" value="2-Hacid_dh"/>
    <property type="match status" value="1"/>
</dbReference>
<keyword evidence="14" id="KW-0718">Serine biosynthesis</keyword>
<evidence type="ECO:0000256" key="12">
    <source>
        <dbReference type="PIRSR" id="PIRSR604361-3"/>
    </source>
</evidence>
<dbReference type="InterPro" id="IPR029009">
    <property type="entry name" value="ASB_dom_sf"/>
</dbReference>
<dbReference type="FunFam" id="3.40.50.720:FF:000021">
    <property type="entry name" value="D-3-phosphoglycerate dehydrogenase"/>
    <property type="match status" value="1"/>
</dbReference>
<dbReference type="GO" id="GO:0046872">
    <property type="term" value="F:metal ion binding"/>
    <property type="evidence" value="ECO:0007669"/>
    <property type="project" value="UniProtKB-UniRule"/>
</dbReference>
<dbReference type="EC" id="1.1.1.95" evidence="14"/>